<dbReference type="PANTHER" id="PTHR13748">
    <property type="entry name" value="COBW-RELATED"/>
    <property type="match status" value="1"/>
</dbReference>
<dbReference type="FunCoup" id="A0A0G4F431">
    <property type="interactions" value="11"/>
</dbReference>
<feature type="compositionally biased region" description="Basic and acidic residues" evidence="6">
    <location>
        <begin position="281"/>
        <end position="307"/>
    </location>
</feature>
<dbReference type="Gene3D" id="3.40.50.300">
    <property type="entry name" value="P-loop containing nucleotide triphosphate hydrolases"/>
    <property type="match status" value="1"/>
</dbReference>
<evidence type="ECO:0000256" key="6">
    <source>
        <dbReference type="SAM" id="MobiDB-lite"/>
    </source>
</evidence>
<dbReference type="InterPro" id="IPR036627">
    <property type="entry name" value="CobW-likC_sf"/>
</dbReference>
<accession>A0A0G4F431</accession>
<proteinExistence type="inferred from homology"/>
<evidence type="ECO:0000313" key="9">
    <source>
        <dbReference type="EMBL" id="CEM06603.1"/>
    </source>
</evidence>
<feature type="domain" description="CobW C-terminal" evidence="8">
    <location>
        <begin position="418"/>
        <end position="475"/>
    </location>
</feature>
<comment type="catalytic activity">
    <reaction evidence="5">
        <text>GTP + H2O = GDP + phosphate + H(+)</text>
        <dbReference type="Rhea" id="RHEA:19669"/>
        <dbReference type="ChEBI" id="CHEBI:15377"/>
        <dbReference type="ChEBI" id="CHEBI:15378"/>
        <dbReference type="ChEBI" id="CHEBI:37565"/>
        <dbReference type="ChEBI" id="CHEBI:43474"/>
        <dbReference type="ChEBI" id="CHEBI:58189"/>
    </reaction>
    <physiologicalReaction direction="left-to-right" evidence="5">
        <dbReference type="Rhea" id="RHEA:19670"/>
    </physiologicalReaction>
</comment>
<dbReference type="PANTHER" id="PTHR13748:SF62">
    <property type="entry name" value="COBW DOMAIN-CONTAINING PROTEIN"/>
    <property type="match status" value="1"/>
</dbReference>
<keyword evidence="1" id="KW-0547">Nucleotide-binding</keyword>
<evidence type="ECO:0000259" key="7">
    <source>
        <dbReference type="Pfam" id="PF02492"/>
    </source>
</evidence>
<reference evidence="9 10" key="1">
    <citation type="submission" date="2014-11" db="EMBL/GenBank/DDBJ databases">
        <authorList>
            <person name="Zhu J."/>
            <person name="Qi W."/>
            <person name="Song R."/>
        </authorList>
    </citation>
    <scope>NUCLEOTIDE SEQUENCE [LARGE SCALE GENOMIC DNA]</scope>
</reference>
<dbReference type="GO" id="GO:0005737">
    <property type="term" value="C:cytoplasm"/>
    <property type="evidence" value="ECO:0007669"/>
    <property type="project" value="TreeGrafter"/>
</dbReference>
<evidence type="ECO:0008006" key="11">
    <source>
        <dbReference type="Google" id="ProtNLM"/>
    </source>
</evidence>
<evidence type="ECO:0000313" key="10">
    <source>
        <dbReference type="Proteomes" id="UP000041254"/>
    </source>
</evidence>
<organism evidence="9 10">
    <name type="scientific">Vitrella brassicaformis (strain CCMP3155)</name>
    <dbReference type="NCBI Taxonomy" id="1169540"/>
    <lineage>
        <taxon>Eukaryota</taxon>
        <taxon>Sar</taxon>
        <taxon>Alveolata</taxon>
        <taxon>Colpodellida</taxon>
        <taxon>Vitrellaceae</taxon>
        <taxon>Vitrella</taxon>
    </lineage>
</organism>
<dbReference type="SUPFAM" id="SSF52540">
    <property type="entry name" value="P-loop containing nucleoside triphosphate hydrolases"/>
    <property type="match status" value="1"/>
</dbReference>
<sequence length="480" mass="52649">MRKKVPVTIVTGFLGAGKTTLLRYILRQPHGKRIAVVQNEFSEEMGIESPVIVDDKGEVYKEIYELPNGCICCSVRDDLVATLDNLLEHQDRFDYILVETTGVADPEPVTAAFWVDANLDSRLYLDGIVTLVDAKNVLRCLGHENSSSPPSEQANGRAGQGKGEGDGEGENVDWLERVRQMRTDHKSAEASAGLEVEAAKQIAFADCILVNKQDLLAESSDSERLEEIITSINPYARIVRCTRSEAPLDSLLHLRALETAETQPQAFMLAQPPNSRQNNHNHHDDHHNHNHEHQHDHDEHHELEHPPKHSHVGAPSHAHSHGHPLVDSVLLTRPTAASGRAGGGQGRVLSWDAVNRWIARMLWEAAAGKIYRCKGIFTAIGGDEEDDSDMPGAEDDDEAPALQPSPSPAAAAAAAETTDVPRLFALQGVGELFEIERVRDNNGSGGDGEGAFQSKFLFIGRHLDREQLDKGLEQCWAEAA</sequence>
<feature type="region of interest" description="Disordered" evidence="6">
    <location>
        <begin position="382"/>
        <end position="414"/>
    </location>
</feature>
<keyword evidence="3" id="KW-0143">Chaperone</keyword>
<dbReference type="Gene3D" id="3.30.1220.10">
    <property type="entry name" value="CobW-like, C-terminal domain"/>
    <property type="match status" value="1"/>
</dbReference>
<feature type="compositionally biased region" description="Acidic residues" evidence="6">
    <location>
        <begin position="382"/>
        <end position="399"/>
    </location>
</feature>
<evidence type="ECO:0000256" key="4">
    <source>
        <dbReference type="ARBA" id="ARBA00034320"/>
    </source>
</evidence>
<dbReference type="Proteomes" id="UP000041254">
    <property type="component" value="Unassembled WGS sequence"/>
</dbReference>
<dbReference type="Pfam" id="PF07683">
    <property type="entry name" value="CobW_C"/>
    <property type="match status" value="1"/>
</dbReference>
<evidence type="ECO:0000256" key="2">
    <source>
        <dbReference type="ARBA" id="ARBA00022801"/>
    </source>
</evidence>
<comment type="similarity">
    <text evidence="4">Belongs to the SIMIBI class G3E GTPase family. ZNG1 subfamily.</text>
</comment>
<dbReference type="OrthoDB" id="258627at2759"/>
<evidence type="ECO:0000259" key="8">
    <source>
        <dbReference type="Pfam" id="PF07683"/>
    </source>
</evidence>
<keyword evidence="2" id="KW-0378">Hydrolase</keyword>
<dbReference type="InterPro" id="IPR027417">
    <property type="entry name" value="P-loop_NTPase"/>
</dbReference>
<dbReference type="Pfam" id="PF02492">
    <property type="entry name" value="cobW"/>
    <property type="match status" value="1"/>
</dbReference>
<dbReference type="STRING" id="1169540.A0A0G4F431"/>
<protein>
    <recommendedName>
        <fullName evidence="11">CobW C-terminal domain-containing protein</fullName>
    </recommendedName>
</protein>
<dbReference type="CDD" id="cd03112">
    <property type="entry name" value="CobW-like"/>
    <property type="match status" value="1"/>
</dbReference>
<gene>
    <name evidence="9" type="ORF">Vbra_14383</name>
</gene>
<dbReference type="InterPro" id="IPR011629">
    <property type="entry name" value="CobW-like_C"/>
</dbReference>
<dbReference type="GO" id="GO:0000166">
    <property type="term" value="F:nucleotide binding"/>
    <property type="evidence" value="ECO:0007669"/>
    <property type="project" value="UniProtKB-KW"/>
</dbReference>
<dbReference type="SUPFAM" id="SSF90002">
    <property type="entry name" value="Hypothetical protein YjiA, C-terminal domain"/>
    <property type="match status" value="1"/>
</dbReference>
<feature type="region of interest" description="Disordered" evidence="6">
    <location>
        <begin position="143"/>
        <end position="171"/>
    </location>
</feature>
<evidence type="ECO:0000256" key="3">
    <source>
        <dbReference type="ARBA" id="ARBA00023186"/>
    </source>
</evidence>
<evidence type="ECO:0000256" key="5">
    <source>
        <dbReference type="ARBA" id="ARBA00049117"/>
    </source>
</evidence>
<dbReference type="AlphaFoldDB" id="A0A0G4F431"/>
<dbReference type="InterPro" id="IPR003495">
    <property type="entry name" value="CobW/HypB/UreG_nucleotide-bd"/>
</dbReference>
<feature type="region of interest" description="Disordered" evidence="6">
    <location>
        <begin position="270"/>
        <end position="323"/>
    </location>
</feature>
<dbReference type="InterPro" id="IPR051316">
    <property type="entry name" value="Zinc-reg_GTPase_activator"/>
</dbReference>
<keyword evidence="10" id="KW-1185">Reference proteome</keyword>
<evidence type="ECO:0000256" key="1">
    <source>
        <dbReference type="ARBA" id="ARBA00022741"/>
    </source>
</evidence>
<dbReference type="OMA" id="TELKCYE"/>
<dbReference type="InParanoid" id="A0A0G4F431"/>
<dbReference type="VEuPathDB" id="CryptoDB:Vbra_14383"/>
<dbReference type="GO" id="GO:0016787">
    <property type="term" value="F:hydrolase activity"/>
    <property type="evidence" value="ECO:0007669"/>
    <property type="project" value="UniProtKB-KW"/>
</dbReference>
<feature type="domain" description="CobW/HypB/UreG nucleotide-binding" evidence="7">
    <location>
        <begin position="6"/>
        <end position="239"/>
    </location>
</feature>
<feature type="compositionally biased region" description="Low complexity" evidence="6">
    <location>
        <begin position="400"/>
        <end position="414"/>
    </location>
</feature>
<feature type="compositionally biased region" description="Polar residues" evidence="6">
    <location>
        <begin position="144"/>
        <end position="154"/>
    </location>
</feature>
<name>A0A0G4F431_VITBC</name>
<dbReference type="PhylomeDB" id="A0A0G4F431"/>
<dbReference type="EMBL" id="CDMY01000367">
    <property type="protein sequence ID" value="CEM06603.1"/>
    <property type="molecule type" value="Genomic_DNA"/>
</dbReference>